<dbReference type="EMBL" id="JBHLVF010000008">
    <property type="protein sequence ID" value="MFC0390411.1"/>
    <property type="molecule type" value="Genomic_DNA"/>
</dbReference>
<dbReference type="InterPro" id="IPR029057">
    <property type="entry name" value="PRTase-like"/>
</dbReference>
<evidence type="ECO:0000313" key="3">
    <source>
        <dbReference type="Proteomes" id="UP001589818"/>
    </source>
</evidence>
<dbReference type="SUPFAM" id="SSF53271">
    <property type="entry name" value="PRTase-like"/>
    <property type="match status" value="1"/>
</dbReference>
<evidence type="ECO:0000256" key="1">
    <source>
        <dbReference type="ARBA" id="ARBA00008007"/>
    </source>
</evidence>
<dbReference type="RefSeq" id="WP_204820042.1">
    <property type="nucleotide sequence ID" value="NZ_JANHOF010000024.1"/>
</dbReference>
<proteinExistence type="inferred from homology"/>
<evidence type="ECO:0000313" key="2">
    <source>
        <dbReference type="EMBL" id="MFC0390411.1"/>
    </source>
</evidence>
<comment type="caution">
    <text evidence="2">The sequence shown here is derived from an EMBL/GenBank/DDBJ whole genome shotgun (WGS) entry which is preliminary data.</text>
</comment>
<dbReference type="InterPro" id="IPR000836">
    <property type="entry name" value="PRTase_dom"/>
</dbReference>
<keyword evidence="3" id="KW-1185">Reference proteome</keyword>
<dbReference type="InterPro" id="IPR051910">
    <property type="entry name" value="ComF/GntX_DNA_util-trans"/>
</dbReference>
<organism evidence="2 3">
    <name type="scientific">Paenibacillus mendelii</name>
    <dbReference type="NCBI Taxonomy" id="206163"/>
    <lineage>
        <taxon>Bacteria</taxon>
        <taxon>Bacillati</taxon>
        <taxon>Bacillota</taxon>
        <taxon>Bacilli</taxon>
        <taxon>Bacillales</taxon>
        <taxon>Paenibacillaceae</taxon>
        <taxon>Paenibacillus</taxon>
    </lineage>
</organism>
<dbReference type="Gene3D" id="3.40.50.2020">
    <property type="match status" value="1"/>
</dbReference>
<comment type="similarity">
    <text evidence="1">Belongs to the ComF/GntX family.</text>
</comment>
<gene>
    <name evidence="2" type="ORF">ACFFJ8_03370</name>
</gene>
<name>A0ABV6J3H5_9BACL</name>
<sequence length="287" mass="32240">MNPLLRYMRQFIPSAIRTSISMLSPLPSACLTCNRTYSENHRPVRSGLHDSSEFRSLCPDCRIAIPWITRIVCQVCGRPGPCGDCARRTDSAFVCNRSAVSYDEVIRGWLALYKYRGHEGLGLLLGEMMQAAYCSMHRDLKQRLSAFHFDAVIPVPLSEARLVERGFNQAEQLASAVAVRNQLPLVQALRRTRHSDKQSYKTRGARLRDTRNLFAAEEAGFATLVRLVDGRTNESSLSNPVLRLLLVDDIYTTGSTVDACSRAILDSMQRSFPEIHTEVYVLTLARS</sequence>
<accession>A0ABV6J3H5</accession>
<reference evidence="2 3" key="1">
    <citation type="submission" date="2024-09" db="EMBL/GenBank/DDBJ databases">
        <authorList>
            <person name="Sun Q."/>
            <person name="Mori K."/>
        </authorList>
    </citation>
    <scope>NUCLEOTIDE SEQUENCE [LARGE SCALE GENOMIC DNA]</scope>
    <source>
        <strain evidence="2 3">CCM 4839</strain>
    </source>
</reference>
<dbReference type="PANTHER" id="PTHR47505">
    <property type="entry name" value="DNA UTILIZATION PROTEIN YHGH"/>
    <property type="match status" value="1"/>
</dbReference>
<protein>
    <submittedName>
        <fullName evidence="2">ComF family protein</fullName>
    </submittedName>
</protein>
<dbReference type="PANTHER" id="PTHR47505:SF1">
    <property type="entry name" value="DNA UTILIZATION PROTEIN YHGH"/>
    <property type="match status" value="1"/>
</dbReference>
<dbReference type="Proteomes" id="UP001589818">
    <property type="component" value="Unassembled WGS sequence"/>
</dbReference>
<dbReference type="CDD" id="cd06223">
    <property type="entry name" value="PRTases_typeI"/>
    <property type="match status" value="1"/>
</dbReference>